<dbReference type="EMBL" id="KZ820555">
    <property type="protein sequence ID" value="PWN47079.1"/>
    <property type="molecule type" value="Genomic_DNA"/>
</dbReference>
<evidence type="ECO:0000313" key="2">
    <source>
        <dbReference type="Proteomes" id="UP000245626"/>
    </source>
</evidence>
<reference evidence="1 2" key="1">
    <citation type="journal article" date="2018" name="Mol. Biol. Evol.">
        <title>Broad Genomic Sampling Reveals a Smut Pathogenic Ancestry of the Fungal Clade Ustilaginomycotina.</title>
        <authorList>
            <person name="Kijpornyongpan T."/>
            <person name="Mondo S.J."/>
            <person name="Barry K."/>
            <person name="Sandor L."/>
            <person name="Lee J."/>
            <person name="Lipzen A."/>
            <person name="Pangilinan J."/>
            <person name="LaButti K."/>
            <person name="Hainaut M."/>
            <person name="Henrissat B."/>
            <person name="Grigoriev I.V."/>
            <person name="Spatafora J.W."/>
            <person name="Aime M.C."/>
        </authorList>
    </citation>
    <scope>NUCLEOTIDE SEQUENCE [LARGE SCALE GENOMIC DNA]</scope>
    <source>
        <strain evidence="1 2">SA 807</strain>
    </source>
</reference>
<gene>
    <name evidence="1" type="ORF">IE53DRAFT_272506</name>
</gene>
<organism evidence="1 2">
    <name type="scientific">Violaceomyces palustris</name>
    <dbReference type="NCBI Taxonomy" id="1673888"/>
    <lineage>
        <taxon>Eukaryota</taxon>
        <taxon>Fungi</taxon>
        <taxon>Dikarya</taxon>
        <taxon>Basidiomycota</taxon>
        <taxon>Ustilaginomycotina</taxon>
        <taxon>Ustilaginomycetes</taxon>
        <taxon>Violaceomycetales</taxon>
        <taxon>Violaceomycetaceae</taxon>
        <taxon>Violaceomyces</taxon>
    </lineage>
</organism>
<evidence type="ECO:0000313" key="1">
    <source>
        <dbReference type="EMBL" id="PWN47079.1"/>
    </source>
</evidence>
<sequence>MVEVPAVSPVTGNKVPEYYLHASDAFFRDTKGRAVLLRGINLSGSSKAPIGQPSQKLDGFWEKAESGGESFVGQPLNLEDGSAQVHLRRLRSWGFNCLRYVFTWEALEHEGPGKYDFEFMDYTVSVLRTVKEFGFRVFMDPHQDLFSRFTGGSGAPYWVIVACGMNARNFTVTQAAFLHAEWPSPDAPHPEEYPDMLWATNYTRLAAATLSLLFFAGRDFAPRCVIDGKNIQDWLQGYFIAACSELVKRVCDAGDLIDECVIGWDSINEPNPTYLGLEDLSVIPKKWLLKKGPVPTPLQSLRLGSGQKQVVENWAFGALGPKRAGSVTVDPQGKSIWLTEEEDQVKGGARWGWVRDEGWPLGQCLWAGHSVWDQASGELLKPDYFRRKGGPAGDQDIDFASDYWLPHWRAYAAMVRSIHKEAIVFLQPPVFEPPPTALTKDDLKERACVSCHFYDGLTLITKHWNWFNADAVGLLRGKYAGVLFAVRVGNKAIRQCMRDQLGYLRADTLNVLGNYPTLIGEIGIPFDLDNKKTYFGDSKGRGVGDYSSQTAALDASLNACDGSNVLSFALWTYCPDNSHLWGDGWNGEDLSIWGLDDIKGVSVPGTSRNRKADPNEIPSMSSVSVSSSSSISSVGNDRNSKGARPDPESQVDLPSLMNGSRAAAAFSRPYPVATVGSPASIDFDIKTSEFVFSLDASGDDFGDGSVPTIIYLPYVHYAADAIAGAASGNPCDSGRSTPSLSRSKVGSRQRTPLSMSPLEGRSMRRDSTSNSLNSTSSRETLPTGTAASKERLLASVSASLSGATCSGDSRLLPGFSEALDLDVSVSAGTWQVDGQYLSWYLAKKDAMTLSSQANQPTLKVRHTIRIKRRSGPIPFEMSASAWDLLYSSCGLL</sequence>
<keyword evidence="2" id="KW-1185">Reference proteome</keyword>
<proteinExistence type="predicted"/>
<protein>
    <submittedName>
        <fullName evidence="1">Glycoside hydrolase</fullName>
    </submittedName>
</protein>
<accession>A0ACD0NMS2</accession>
<dbReference type="Proteomes" id="UP000245626">
    <property type="component" value="Unassembled WGS sequence"/>
</dbReference>
<name>A0ACD0NMS2_9BASI</name>
<keyword evidence="1" id="KW-0378">Hydrolase</keyword>